<dbReference type="AlphaFoldDB" id="A0A1I4T007"/>
<accession>A0A1I4T007</accession>
<dbReference type="InterPro" id="IPR011047">
    <property type="entry name" value="Quinoprotein_ADH-like_sf"/>
</dbReference>
<name>A0A1I4T007_9GAMM</name>
<sequence length="583" mass="65300">MEHPELILSPRNDGGWNQLQVLTPCDNGQQLIWQAELTGSERNILLAAEIDGRNFVVADQAGHVFFGNLDTQQCRKVFTLPVHGIWGACFLDQERQEFWYSATLAKEGATDAHGIQEEVDKLMGWSLPDWQPIADIELPSYIDHRTIVRRTDGCFLYYHSMDGEHGFYRCSPDSGAIELHTLPSHPIPDIHRKERVMAFSPRLGLALLPAMDRITIDAGGARLGYGMQLIDLNSFDILWSDTVRYLAQQASGCNKAEFNCLLKHARGEEVNTGALEDALEELTESLKRVHFCDNEVAFWLGWGDTLQKITLDASGKHAITQRSALYKLQPEPAHFGNQTNPLNHEAYHLFGYNLKQLPDGSLLTIYFGIDQVDLTHGTPCPAPDGSDDEWQQLPCRSLPEPELILTEQQAQAFTNAGKLTIDVNYFALPDELLDGARQLASAMQDIPANAKGQRLELLFCDRDGGEWNERQFVSRTIEVPGVAEQLATAVRLFNAFPDAGFLRSGDSQPALSDTVLALAGHSVDHLPLLAEYFNVIDGEHCAFFHMEHTLPLIEERYGQPGSSTYEPYRQFIQSLPWPFNGEE</sequence>
<organism evidence="1 2">
    <name type="scientific">Marinobacter zhejiangensis</name>
    <dbReference type="NCBI Taxonomy" id="488535"/>
    <lineage>
        <taxon>Bacteria</taxon>
        <taxon>Pseudomonadati</taxon>
        <taxon>Pseudomonadota</taxon>
        <taxon>Gammaproteobacteria</taxon>
        <taxon>Pseudomonadales</taxon>
        <taxon>Marinobacteraceae</taxon>
        <taxon>Marinobacter</taxon>
    </lineage>
</organism>
<dbReference type="SUPFAM" id="SSF50998">
    <property type="entry name" value="Quinoprotein alcohol dehydrogenase-like"/>
    <property type="match status" value="1"/>
</dbReference>
<protein>
    <submittedName>
        <fullName evidence="1">Uncharacterized protein</fullName>
    </submittedName>
</protein>
<evidence type="ECO:0000313" key="2">
    <source>
        <dbReference type="Proteomes" id="UP000198519"/>
    </source>
</evidence>
<gene>
    <name evidence="1" type="ORF">SAMN04487963_3408</name>
</gene>
<keyword evidence="2" id="KW-1185">Reference proteome</keyword>
<evidence type="ECO:0000313" key="1">
    <source>
        <dbReference type="EMBL" id="SFM69910.1"/>
    </source>
</evidence>
<dbReference type="EMBL" id="FOUE01000006">
    <property type="protein sequence ID" value="SFM69910.1"/>
    <property type="molecule type" value="Genomic_DNA"/>
</dbReference>
<reference evidence="2" key="1">
    <citation type="submission" date="2016-10" db="EMBL/GenBank/DDBJ databases">
        <authorList>
            <person name="Varghese N."/>
            <person name="Submissions S."/>
        </authorList>
    </citation>
    <scope>NUCLEOTIDE SEQUENCE [LARGE SCALE GENOMIC DNA]</scope>
    <source>
        <strain evidence="2">CGMCC 1.7061</strain>
    </source>
</reference>
<dbReference type="STRING" id="488535.SAMN04487963_3408"/>
<dbReference type="Proteomes" id="UP000198519">
    <property type="component" value="Unassembled WGS sequence"/>
</dbReference>
<proteinExistence type="predicted"/>